<feature type="transmembrane region" description="Helical" evidence="1">
    <location>
        <begin position="29"/>
        <end position="50"/>
    </location>
</feature>
<keyword evidence="1" id="KW-1133">Transmembrane helix</keyword>
<reference evidence="2" key="1">
    <citation type="journal article" date="2022" name="Genome Biol. Evol.">
        <title>A New Gene Family Diagnostic for Intracellular Biomineralization of Amorphous Ca Carbonates by Cyanobacteria.</title>
        <authorList>
            <person name="Benzerara K."/>
            <person name="Duprat E."/>
            <person name="Bitard-Feildel T."/>
            <person name="Caumes G."/>
            <person name="Cassier-Chauvat C."/>
            <person name="Chauvat F."/>
            <person name="Dezi M."/>
            <person name="Diop S.I."/>
            <person name="Gaschignard G."/>
            <person name="Gorgen S."/>
            <person name="Gugger M."/>
            <person name="Lopez-Garcia P."/>
            <person name="Millet M."/>
            <person name="Skouri-Panet F."/>
            <person name="Moreira D."/>
            <person name="Callebaut I."/>
        </authorList>
    </citation>
    <scope>NUCLEOTIDE SEQUENCE</scope>
    <source>
        <strain evidence="2">G9</strain>
    </source>
</reference>
<protein>
    <submittedName>
        <fullName evidence="2">Uncharacterized protein</fullName>
    </submittedName>
</protein>
<keyword evidence="1" id="KW-0812">Transmembrane</keyword>
<reference evidence="2" key="2">
    <citation type="submission" date="2022-01" db="EMBL/GenBank/DDBJ databases">
        <authorList>
            <person name="Zivanovic Y."/>
            <person name="Moreira D."/>
            <person name="Lopez-Garcia P."/>
        </authorList>
    </citation>
    <scope>NUCLEOTIDE SEQUENCE</scope>
    <source>
        <strain evidence="2">G9</strain>
    </source>
</reference>
<accession>A0ABT6EZU2</accession>
<dbReference type="EMBL" id="JAKKUT010000002">
    <property type="protein sequence ID" value="MDG2991128.1"/>
    <property type="molecule type" value="Genomic_DNA"/>
</dbReference>
<dbReference type="RefSeq" id="WP_277867009.1">
    <property type="nucleotide sequence ID" value="NZ_JAKKUT010000002.1"/>
</dbReference>
<proteinExistence type="predicted"/>
<organism evidence="2 3">
    <name type="scientific">Candidatus Synechococcus calcipolaris G9</name>
    <dbReference type="NCBI Taxonomy" id="1497997"/>
    <lineage>
        <taxon>Bacteria</taxon>
        <taxon>Bacillati</taxon>
        <taxon>Cyanobacteriota</taxon>
        <taxon>Cyanophyceae</taxon>
        <taxon>Synechococcales</taxon>
        <taxon>Synechococcaceae</taxon>
        <taxon>Synechococcus</taxon>
    </lineage>
</organism>
<sequence>MYANPVLSTNNGHSLMTPSNPFLDGLGQLLPNIFLSICLSILISIMLTLLTSWLSAALGMPIAPFFLIIL</sequence>
<keyword evidence="3" id="KW-1185">Reference proteome</keyword>
<dbReference type="Proteomes" id="UP001154265">
    <property type="component" value="Unassembled WGS sequence"/>
</dbReference>
<keyword evidence="1" id="KW-0472">Membrane</keyword>
<evidence type="ECO:0000313" key="3">
    <source>
        <dbReference type="Proteomes" id="UP001154265"/>
    </source>
</evidence>
<name>A0ABT6EZU2_9SYNE</name>
<comment type="caution">
    <text evidence="2">The sequence shown here is derived from an EMBL/GenBank/DDBJ whole genome shotgun (WGS) entry which is preliminary data.</text>
</comment>
<gene>
    <name evidence="2" type="ORF">L3556_09340</name>
</gene>
<evidence type="ECO:0000256" key="1">
    <source>
        <dbReference type="SAM" id="Phobius"/>
    </source>
</evidence>
<evidence type="ECO:0000313" key="2">
    <source>
        <dbReference type="EMBL" id="MDG2991128.1"/>
    </source>
</evidence>